<dbReference type="PANTHER" id="PTHR13235:SF2">
    <property type="entry name" value="SINGLE-STRAND SELECTIVE MONOFUNCTIONAL URACIL DNA GLYCOSYLASE"/>
    <property type="match status" value="1"/>
</dbReference>
<gene>
    <name evidence="7" type="ORF">ACFSW8_11705</name>
</gene>
<evidence type="ECO:0000256" key="1">
    <source>
        <dbReference type="ARBA" id="ARBA00007889"/>
    </source>
</evidence>
<dbReference type="InterPro" id="IPR005122">
    <property type="entry name" value="Uracil-DNA_glycosylase-like"/>
</dbReference>
<comment type="similarity">
    <text evidence="1">Belongs to the uracil-DNA glycosylase (UDG) superfamily. SMUG1 family.</text>
</comment>
<dbReference type="Proteomes" id="UP001597389">
    <property type="component" value="Unassembled WGS sequence"/>
</dbReference>
<dbReference type="InterPro" id="IPR036895">
    <property type="entry name" value="Uracil-DNA_glycosylase-like_sf"/>
</dbReference>
<accession>A0ABW4ZC29</accession>
<organism evidence="7 8">
    <name type="scientific">Rubritalea tangerina</name>
    <dbReference type="NCBI Taxonomy" id="430798"/>
    <lineage>
        <taxon>Bacteria</taxon>
        <taxon>Pseudomonadati</taxon>
        <taxon>Verrucomicrobiota</taxon>
        <taxon>Verrucomicrobiia</taxon>
        <taxon>Verrucomicrobiales</taxon>
        <taxon>Rubritaleaceae</taxon>
        <taxon>Rubritalea</taxon>
    </lineage>
</organism>
<evidence type="ECO:0000313" key="8">
    <source>
        <dbReference type="Proteomes" id="UP001597389"/>
    </source>
</evidence>
<dbReference type="Gene3D" id="3.40.470.10">
    <property type="entry name" value="Uracil-DNA glycosylase-like domain"/>
    <property type="match status" value="1"/>
</dbReference>
<keyword evidence="5" id="KW-0234">DNA repair</keyword>
<evidence type="ECO:0000313" key="7">
    <source>
        <dbReference type="EMBL" id="MFD2159568.1"/>
    </source>
</evidence>
<dbReference type="EMBL" id="JBHUJB010000047">
    <property type="protein sequence ID" value="MFD2159568.1"/>
    <property type="molecule type" value="Genomic_DNA"/>
</dbReference>
<reference evidence="8" key="1">
    <citation type="journal article" date="2019" name="Int. J. Syst. Evol. Microbiol.">
        <title>The Global Catalogue of Microorganisms (GCM) 10K type strain sequencing project: providing services to taxonomists for standard genome sequencing and annotation.</title>
        <authorList>
            <consortium name="The Broad Institute Genomics Platform"/>
            <consortium name="The Broad Institute Genome Sequencing Center for Infectious Disease"/>
            <person name="Wu L."/>
            <person name="Ma J."/>
        </authorList>
    </citation>
    <scope>NUCLEOTIDE SEQUENCE [LARGE SCALE GENOMIC DNA]</scope>
    <source>
        <strain evidence="8">CCUG 57942</strain>
    </source>
</reference>
<evidence type="ECO:0000259" key="6">
    <source>
        <dbReference type="Pfam" id="PF03167"/>
    </source>
</evidence>
<evidence type="ECO:0000256" key="2">
    <source>
        <dbReference type="ARBA" id="ARBA00022763"/>
    </source>
</evidence>
<evidence type="ECO:0000256" key="5">
    <source>
        <dbReference type="ARBA" id="ARBA00023204"/>
    </source>
</evidence>
<sequence>MITELEKAANELNAALAPLHFSSPVTHTYNPLVYAWQSHRTYLERYACSKKRVLFLGMNPGPWGMAQTGIPFGEIPAVRDWMGIQAPVSKPDNEHPKRPIEGFDCSRSEVSGRRLWGLFAERYPNAQDFFADHFVANFCPLVWMADTGRNITPDKLPKAESAPVDAACLKHLATLITLLEPEFLIGVGAFAEKQLKTAVKQYHPNTKFKIGKILHPSPASPLANKSWPELPEKQLIELGVWH</sequence>
<dbReference type="Pfam" id="PF03167">
    <property type="entry name" value="UDG"/>
    <property type="match status" value="1"/>
</dbReference>
<keyword evidence="8" id="KW-1185">Reference proteome</keyword>
<protein>
    <submittedName>
        <fullName evidence="7">Uracil-DNA glycosylase family protein</fullName>
    </submittedName>
</protein>
<keyword evidence="3" id="KW-0378">Hydrolase</keyword>
<evidence type="ECO:0000256" key="4">
    <source>
        <dbReference type="ARBA" id="ARBA00023125"/>
    </source>
</evidence>
<dbReference type="InterPro" id="IPR039134">
    <property type="entry name" value="SMUG1"/>
</dbReference>
<proteinExistence type="inferred from homology"/>
<keyword evidence="2" id="KW-0227">DNA damage</keyword>
<dbReference type="CDD" id="cd19374">
    <property type="entry name" value="UDG-F3_SMUG1-like"/>
    <property type="match status" value="1"/>
</dbReference>
<dbReference type="SUPFAM" id="SSF52141">
    <property type="entry name" value="Uracil-DNA glycosylase-like"/>
    <property type="match status" value="1"/>
</dbReference>
<name>A0ABW4ZC29_9BACT</name>
<feature type="domain" description="Uracil-DNA glycosylase-like" evidence="6">
    <location>
        <begin position="48"/>
        <end position="220"/>
    </location>
</feature>
<comment type="caution">
    <text evidence="7">The sequence shown here is derived from an EMBL/GenBank/DDBJ whole genome shotgun (WGS) entry which is preliminary data.</text>
</comment>
<evidence type="ECO:0000256" key="3">
    <source>
        <dbReference type="ARBA" id="ARBA00022801"/>
    </source>
</evidence>
<dbReference type="PANTHER" id="PTHR13235">
    <property type="entry name" value="SINGLE-STRAND SELECTIVE MONOFUNCTIONAL URACIL DNA GLYCOSYLASE"/>
    <property type="match status" value="1"/>
</dbReference>
<keyword evidence="4" id="KW-0238">DNA-binding</keyword>
<dbReference type="RefSeq" id="WP_377091400.1">
    <property type="nucleotide sequence ID" value="NZ_JBHSJL010000014.1"/>
</dbReference>